<accession>A0AA38MIZ9</accession>
<sequence length="125" mass="13948">MEIGKIPQVIVHFDSYSKDEGTSMLANCICTLGKGKEYVINDKVKVVPTPGHTLQDVSVIVETDDGVVAITGDLFEKEEDLRDDSIWKSAGSDSQVICLKKNTKRILYIADYIVPRHGPMFKVYK</sequence>
<dbReference type="EMBL" id="JALNTZ010000003">
    <property type="protein sequence ID" value="KAJ3658910.1"/>
    <property type="molecule type" value="Genomic_DNA"/>
</dbReference>
<proteinExistence type="predicted"/>
<organism evidence="1 2">
    <name type="scientific">Zophobas morio</name>
    <dbReference type="NCBI Taxonomy" id="2755281"/>
    <lineage>
        <taxon>Eukaryota</taxon>
        <taxon>Metazoa</taxon>
        <taxon>Ecdysozoa</taxon>
        <taxon>Arthropoda</taxon>
        <taxon>Hexapoda</taxon>
        <taxon>Insecta</taxon>
        <taxon>Pterygota</taxon>
        <taxon>Neoptera</taxon>
        <taxon>Endopterygota</taxon>
        <taxon>Coleoptera</taxon>
        <taxon>Polyphaga</taxon>
        <taxon>Cucujiformia</taxon>
        <taxon>Tenebrionidae</taxon>
        <taxon>Zophobas</taxon>
    </lineage>
</organism>
<keyword evidence="2" id="KW-1185">Reference proteome</keyword>
<dbReference type="InterPro" id="IPR036866">
    <property type="entry name" value="RibonucZ/Hydroxyglut_hydro"/>
</dbReference>
<dbReference type="InterPro" id="IPR039344">
    <property type="entry name" value="MBLAC1"/>
</dbReference>
<protein>
    <recommendedName>
        <fullName evidence="3">Metallo-beta-lactamase domain-containing protein</fullName>
    </recommendedName>
</protein>
<evidence type="ECO:0000313" key="2">
    <source>
        <dbReference type="Proteomes" id="UP001168821"/>
    </source>
</evidence>
<dbReference type="Gene3D" id="3.60.15.10">
    <property type="entry name" value="Ribonuclease Z/Hydroxyacylglutathione hydrolase-like"/>
    <property type="match status" value="1"/>
</dbReference>
<dbReference type="PANTHER" id="PTHR23200">
    <property type="entry name" value="METALLO-BETA-LACTAMASE DOMAIN-CONTAINING PROTEIN 1"/>
    <property type="match status" value="1"/>
</dbReference>
<gene>
    <name evidence="1" type="ORF">Zmor_010624</name>
</gene>
<evidence type="ECO:0000313" key="1">
    <source>
        <dbReference type="EMBL" id="KAJ3658910.1"/>
    </source>
</evidence>
<dbReference type="SUPFAM" id="SSF56281">
    <property type="entry name" value="Metallo-hydrolase/oxidoreductase"/>
    <property type="match status" value="1"/>
</dbReference>
<comment type="caution">
    <text evidence="1">The sequence shown here is derived from an EMBL/GenBank/DDBJ whole genome shotgun (WGS) entry which is preliminary data.</text>
</comment>
<evidence type="ECO:0008006" key="3">
    <source>
        <dbReference type="Google" id="ProtNLM"/>
    </source>
</evidence>
<dbReference type="PANTHER" id="PTHR23200:SF48">
    <property type="entry name" value="METALLO-BETA-LACTAMASE DOMAIN-CONTAINING PROTEIN 1"/>
    <property type="match status" value="1"/>
</dbReference>
<dbReference type="AlphaFoldDB" id="A0AA38MIZ9"/>
<name>A0AA38MIZ9_9CUCU</name>
<reference evidence="1" key="1">
    <citation type="journal article" date="2023" name="G3 (Bethesda)">
        <title>Whole genome assemblies of Zophobas morio and Tenebrio molitor.</title>
        <authorList>
            <person name="Kaur S."/>
            <person name="Stinson S.A."/>
            <person name="diCenzo G.C."/>
        </authorList>
    </citation>
    <scope>NUCLEOTIDE SEQUENCE</scope>
    <source>
        <strain evidence="1">QUZm001</strain>
    </source>
</reference>
<dbReference type="Proteomes" id="UP001168821">
    <property type="component" value="Unassembled WGS sequence"/>
</dbReference>